<evidence type="ECO:0000256" key="1">
    <source>
        <dbReference type="SAM" id="SignalP"/>
    </source>
</evidence>
<dbReference type="PROSITE" id="PS51257">
    <property type="entry name" value="PROKAR_LIPOPROTEIN"/>
    <property type="match status" value="1"/>
</dbReference>
<name>A0A8G2CMS6_ACIRU</name>
<sequence length="99" mass="10627">MRRSILAILLSCTALAGCASGNIKTEADYHAPPARPVADPYFNPYGPYGSTHATWEPPVLNRGQTIVKPDDPSVTLTRPDYEAAPWATGTKTSAFSSTF</sequence>
<keyword evidence="1" id="KW-0732">Signal</keyword>
<dbReference type="AlphaFoldDB" id="A0A8G2CMS6"/>
<evidence type="ECO:0000313" key="2">
    <source>
        <dbReference type="EMBL" id="SIR29956.1"/>
    </source>
</evidence>
<comment type="caution">
    <text evidence="2">The sequence shown here is derived from an EMBL/GenBank/DDBJ whole genome shotgun (WGS) entry which is preliminary data.</text>
</comment>
<gene>
    <name evidence="2" type="ORF">SAMN05421828_12346</name>
</gene>
<evidence type="ECO:0000313" key="3">
    <source>
        <dbReference type="Proteomes" id="UP000186308"/>
    </source>
</evidence>
<accession>A0A8G2CMS6</accession>
<keyword evidence="3" id="KW-1185">Reference proteome</keyword>
<feature type="chain" id="PRO_5034850860" evidence="1">
    <location>
        <begin position="17"/>
        <end position="99"/>
    </location>
</feature>
<reference evidence="2 3" key="1">
    <citation type="submission" date="2017-01" db="EMBL/GenBank/DDBJ databases">
        <authorList>
            <person name="Varghese N."/>
            <person name="Submissions S."/>
        </authorList>
    </citation>
    <scope>NUCLEOTIDE SEQUENCE [LARGE SCALE GENOMIC DNA]</scope>
    <source>
        <strain evidence="2 3">ATCC 35905</strain>
    </source>
</reference>
<dbReference type="RefSeq" id="WP_029312021.1">
    <property type="nucleotide sequence ID" value="NZ_FTNE01000023.1"/>
</dbReference>
<dbReference type="EMBL" id="FTNE01000023">
    <property type="protein sequence ID" value="SIR29956.1"/>
    <property type="molecule type" value="Genomic_DNA"/>
</dbReference>
<dbReference type="Proteomes" id="UP000186308">
    <property type="component" value="Unassembled WGS sequence"/>
</dbReference>
<organism evidence="2 3">
    <name type="scientific">Acidiphilium rubrum</name>
    <dbReference type="NCBI Taxonomy" id="526"/>
    <lineage>
        <taxon>Bacteria</taxon>
        <taxon>Pseudomonadati</taxon>
        <taxon>Pseudomonadota</taxon>
        <taxon>Alphaproteobacteria</taxon>
        <taxon>Acetobacterales</taxon>
        <taxon>Acidocellaceae</taxon>
        <taxon>Acidiphilium</taxon>
    </lineage>
</organism>
<proteinExistence type="predicted"/>
<dbReference type="OrthoDB" id="7219630at2"/>
<feature type="signal peptide" evidence="1">
    <location>
        <begin position="1"/>
        <end position="16"/>
    </location>
</feature>
<protein>
    <submittedName>
        <fullName evidence="2">Uncharacterized protein</fullName>
    </submittedName>
</protein>